<keyword evidence="2" id="KW-0808">Transferase</keyword>
<organism evidence="3 4">
    <name type="scientific">Flammeovirga kamogawensis</name>
    <dbReference type="NCBI Taxonomy" id="373891"/>
    <lineage>
        <taxon>Bacteria</taxon>
        <taxon>Pseudomonadati</taxon>
        <taxon>Bacteroidota</taxon>
        <taxon>Cytophagia</taxon>
        <taxon>Cytophagales</taxon>
        <taxon>Flammeovirgaceae</taxon>
        <taxon>Flammeovirga</taxon>
    </lineage>
</organism>
<evidence type="ECO:0000256" key="2">
    <source>
        <dbReference type="ARBA" id="ARBA00022679"/>
    </source>
</evidence>
<dbReference type="Proteomes" id="UP000682802">
    <property type="component" value="Chromosome 2"/>
</dbReference>
<dbReference type="EMBL" id="CP076129">
    <property type="protein sequence ID" value="QWG09284.1"/>
    <property type="molecule type" value="Genomic_DNA"/>
</dbReference>
<dbReference type="InterPro" id="IPR002213">
    <property type="entry name" value="UDP_glucos_trans"/>
</dbReference>
<evidence type="ECO:0008006" key="5">
    <source>
        <dbReference type="Google" id="ProtNLM"/>
    </source>
</evidence>
<dbReference type="InterPro" id="IPR050271">
    <property type="entry name" value="UDP-glycosyltransferase"/>
</dbReference>
<keyword evidence="4" id="KW-1185">Reference proteome</keyword>
<evidence type="ECO:0000256" key="1">
    <source>
        <dbReference type="ARBA" id="ARBA00022676"/>
    </source>
</evidence>
<dbReference type="Pfam" id="PF00201">
    <property type="entry name" value="UDPGT"/>
    <property type="match status" value="1"/>
</dbReference>
<protein>
    <recommendedName>
        <fullName evidence="5">Glycosyltransferase family 1 protein</fullName>
    </recommendedName>
</protein>
<evidence type="ECO:0000313" key="4">
    <source>
        <dbReference type="Proteomes" id="UP000682802"/>
    </source>
</evidence>
<accession>A0ABX8H0Y4</accession>
<dbReference type="PANTHER" id="PTHR48043:SF145">
    <property type="entry name" value="FI06409P-RELATED"/>
    <property type="match status" value="1"/>
</dbReference>
<reference evidence="3 4" key="1">
    <citation type="submission" date="2021-05" db="EMBL/GenBank/DDBJ databases">
        <title>Comparative genomic studies on the polysaccharide-degrading batcterial strains of the Flammeovirga genus.</title>
        <authorList>
            <person name="Zewei F."/>
            <person name="Zheng Z."/>
            <person name="Yu L."/>
            <person name="Ruyue G."/>
            <person name="Yanhong M."/>
            <person name="Yuanyuan C."/>
            <person name="Jingyan G."/>
            <person name="Wenjun H."/>
        </authorList>
    </citation>
    <scope>NUCLEOTIDE SEQUENCE [LARGE SCALE GENOMIC DNA]</scope>
    <source>
        <strain evidence="3 4">YS10</strain>
    </source>
</reference>
<keyword evidence="1" id="KW-0328">Glycosyltransferase</keyword>
<dbReference type="Gene3D" id="3.40.50.2000">
    <property type="entry name" value="Glycogen Phosphorylase B"/>
    <property type="match status" value="2"/>
</dbReference>
<gene>
    <name evidence="3" type="ORF">KM029_22015</name>
</gene>
<sequence length="451" mass="52764">MLTIALRIFPQESHHNATFKFAEELQKMGHKLIYIGTEHIKNLIIENGFEFYEIDQKDDIIEKPVNRKAEKNKYRYYLKLLSTLSIERESMKKVGKEILSKDFFSKIIEDLNPNLYLVDSVYKANILPLLEKNMPVALVETTVSTIRTKNKPPLSSSIVPKINNKWSNVKVSCSWILHNIRQKRMNLLMTSFEKSIKEYIDRSSLDKSILDKKRYKFLGYHTVPEINTTFLEFDFPHEKKENHFYVAPNQLMKRKNLIYDYMFDRVIEMHCKTNNKLVFCSFGTMAWRYYGHEQFLEKLTQAFKKIKEVTFLVCVEDENQRLKLREMIDNESIYFFRRVPQVDLLEKGIDLMIGHGGVNSINECILTKTPMLIYPGSKELDQVGNASRVVFHGLGMRGTYSDSERKIINKVNFLLSDKSFLLSLKNLNKNISKSNKYTSVGDLISKLIPSN</sequence>
<proteinExistence type="predicted"/>
<dbReference type="SUPFAM" id="SSF53756">
    <property type="entry name" value="UDP-Glycosyltransferase/glycogen phosphorylase"/>
    <property type="match status" value="1"/>
</dbReference>
<name>A0ABX8H0Y4_9BACT</name>
<evidence type="ECO:0000313" key="3">
    <source>
        <dbReference type="EMBL" id="QWG09284.1"/>
    </source>
</evidence>
<dbReference type="RefSeq" id="WP_144075965.1">
    <property type="nucleotide sequence ID" value="NZ_CP076129.1"/>
</dbReference>
<dbReference type="PANTHER" id="PTHR48043">
    <property type="entry name" value="EG:EG0003.4 PROTEIN-RELATED"/>
    <property type="match status" value="1"/>
</dbReference>